<dbReference type="InterPro" id="IPR011990">
    <property type="entry name" value="TPR-like_helical_dom_sf"/>
</dbReference>
<evidence type="ECO:0000256" key="1">
    <source>
        <dbReference type="PROSITE-ProRule" id="PRU00339"/>
    </source>
</evidence>
<reference evidence="4" key="1">
    <citation type="journal article" date="2014" name="Int. J. Syst. Evol. Microbiol.">
        <title>Complete genome sequence of Corynebacterium casei LMG S-19264T (=DSM 44701T), isolated from a smear-ripened cheese.</title>
        <authorList>
            <consortium name="US DOE Joint Genome Institute (JGI-PGF)"/>
            <person name="Walter F."/>
            <person name="Albersmeier A."/>
            <person name="Kalinowski J."/>
            <person name="Ruckert C."/>
        </authorList>
    </citation>
    <scope>NUCLEOTIDE SEQUENCE</scope>
    <source>
        <strain evidence="4">CCM 7086</strain>
    </source>
</reference>
<proteinExistence type="predicted"/>
<feature type="repeat" description="TPR" evidence="1">
    <location>
        <begin position="124"/>
        <end position="157"/>
    </location>
</feature>
<feature type="region of interest" description="Disordered" evidence="2">
    <location>
        <begin position="234"/>
        <end position="255"/>
    </location>
</feature>
<dbReference type="Proteomes" id="UP000620266">
    <property type="component" value="Unassembled WGS sequence"/>
</dbReference>
<dbReference type="InterPro" id="IPR019734">
    <property type="entry name" value="TPR_rpt"/>
</dbReference>
<dbReference type="SMART" id="SM00028">
    <property type="entry name" value="TPR"/>
    <property type="match status" value="2"/>
</dbReference>
<evidence type="ECO:0008006" key="6">
    <source>
        <dbReference type="Google" id="ProtNLM"/>
    </source>
</evidence>
<feature type="compositionally biased region" description="Polar residues" evidence="2">
    <location>
        <begin position="236"/>
        <end position="254"/>
    </location>
</feature>
<dbReference type="Gene3D" id="1.25.40.10">
    <property type="entry name" value="Tetratricopeptide repeat domain"/>
    <property type="match status" value="1"/>
</dbReference>
<evidence type="ECO:0000313" key="5">
    <source>
        <dbReference type="Proteomes" id="UP000620266"/>
    </source>
</evidence>
<evidence type="ECO:0000256" key="3">
    <source>
        <dbReference type="SAM" id="SignalP"/>
    </source>
</evidence>
<dbReference type="AlphaFoldDB" id="A0A8J2UJE0"/>
<dbReference type="EMBL" id="BMCG01000001">
    <property type="protein sequence ID" value="GGB97849.1"/>
    <property type="molecule type" value="Genomic_DNA"/>
</dbReference>
<dbReference type="PROSITE" id="PS50005">
    <property type="entry name" value="TPR"/>
    <property type="match status" value="1"/>
</dbReference>
<organism evidence="4 5">
    <name type="scientific">Oxalicibacterium flavum</name>
    <dbReference type="NCBI Taxonomy" id="179467"/>
    <lineage>
        <taxon>Bacteria</taxon>
        <taxon>Pseudomonadati</taxon>
        <taxon>Pseudomonadota</taxon>
        <taxon>Betaproteobacteria</taxon>
        <taxon>Burkholderiales</taxon>
        <taxon>Oxalobacteraceae</taxon>
        <taxon>Oxalicibacterium</taxon>
    </lineage>
</organism>
<dbReference type="RefSeq" id="WP_188394483.1">
    <property type="nucleotide sequence ID" value="NZ_BMCG01000001.1"/>
</dbReference>
<keyword evidence="1" id="KW-0802">TPR repeat</keyword>
<evidence type="ECO:0000256" key="2">
    <source>
        <dbReference type="SAM" id="MobiDB-lite"/>
    </source>
</evidence>
<sequence length="276" mass="29988">MTNPPLPRFGKLLLLTSALCAVGACTTIKDSNALMQQHETMMRKQTADNAQPQIDNKQVYLDMIKTMQGRSLYFASLAHIDAYEAAHGASPQTRRLRADALRASGQEDAARQQYLSLLNTEEAAAAHHGLGLLAAQAGDYARSSEHLREAIRLDPLDALALSDLGYACLLQGDIASARVPLIQAAELAPDNRKVIGNLALYLMLAGDNAKADALMNKTGLPQETRDGIARRARDLQNGTNDRQAVGSNEANRQHMNGGMQLRLQTMLEPSLRIPPQ</sequence>
<feature type="signal peptide" evidence="3">
    <location>
        <begin position="1"/>
        <end position="23"/>
    </location>
</feature>
<keyword evidence="5" id="KW-1185">Reference proteome</keyword>
<gene>
    <name evidence="4" type="ORF">GCM10007205_03920</name>
</gene>
<accession>A0A8J2UJE0</accession>
<name>A0A8J2UJE0_9BURK</name>
<dbReference type="Pfam" id="PF13432">
    <property type="entry name" value="TPR_16"/>
    <property type="match status" value="1"/>
</dbReference>
<evidence type="ECO:0000313" key="4">
    <source>
        <dbReference type="EMBL" id="GGB97849.1"/>
    </source>
</evidence>
<protein>
    <recommendedName>
        <fullName evidence="6">Pilus assembly protein TadD</fullName>
    </recommendedName>
</protein>
<dbReference type="SUPFAM" id="SSF48452">
    <property type="entry name" value="TPR-like"/>
    <property type="match status" value="1"/>
</dbReference>
<reference evidence="4" key="2">
    <citation type="submission" date="2020-09" db="EMBL/GenBank/DDBJ databases">
        <authorList>
            <person name="Sun Q."/>
            <person name="Sedlacek I."/>
        </authorList>
    </citation>
    <scope>NUCLEOTIDE SEQUENCE</scope>
    <source>
        <strain evidence="4">CCM 7086</strain>
    </source>
</reference>
<keyword evidence="3" id="KW-0732">Signal</keyword>
<comment type="caution">
    <text evidence="4">The sequence shown here is derived from an EMBL/GenBank/DDBJ whole genome shotgun (WGS) entry which is preliminary data.</text>
</comment>
<feature type="chain" id="PRO_5035234541" description="Pilus assembly protein TadD" evidence="3">
    <location>
        <begin position="24"/>
        <end position="276"/>
    </location>
</feature>